<proteinExistence type="predicted"/>
<dbReference type="HOGENOM" id="CLU_672992_0_0_1"/>
<organism evidence="1 2">
    <name type="scientific">Tulasnella calospora MUT 4182</name>
    <dbReference type="NCBI Taxonomy" id="1051891"/>
    <lineage>
        <taxon>Eukaryota</taxon>
        <taxon>Fungi</taxon>
        <taxon>Dikarya</taxon>
        <taxon>Basidiomycota</taxon>
        <taxon>Agaricomycotina</taxon>
        <taxon>Agaricomycetes</taxon>
        <taxon>Cantharellales</taxon>
        <taxon>Tulasnellaceae</taxon>
        <taxon>Tulasnella</taxon>
    </lineage>
</organism>
<dbReference type="AlphaFoldDB" id="A0A0C3QRR2"/>
<evidence type="ECO:0000313" key="1">
    <source>
        <dbReference type="EMBL" id="KIO31466.1"/>
    </source>
</evidence>
<gene>
    <name evidence="1" type="ORF">M407DRAFT_19606</name>
</gene>
<reference evidence="2" key="2">
    <citation type="submission" date="2015-01" db="EMBL/GenBank/DDBJ databases">
        <title>Evolutionary Origins and Diversification of the Mycorrhizal Mutualists.</title>
        <authorList>
            <consortium name="DOE Joint Genome Institute"/>
            <consortium name="Mycorrhizal Genomics Consortium"/>
            <person name="Kohler A."/>
            <person name="Kuo A."/>
            <person name="Nagy L.G."/>
            <person name="Floudas D."/>
            <person name="Copeland A."/>
            <person name="Barry K.W."/>
            <person name="Cichocki N."/>
            <person name="Veneault-Fourrey C."/>
            <person name="LaButti K."/>
            <person name="Lindquist E.A."/>
            <person name="Lipzen A."/>
            <person name="Lundell T."/>
            <person name="Morin E."/>
            <person name="Murat C."/>
            <person name="Riley R."/>
            <person name="Ohm R."/>
            <person name="Sun H."/>
            <person name="Tunlid A."/>
            <person name="Henrissat B."/>
            <person name="Grigoriev I.V."/>
            <person name="Hibbett D.S."/>
            <person name="Martin F."/>
        </authorList>
    </citation>
    <scope>NUCLEOTIDE SEQUENCE [LARGE SCALE GENOMIC DNA]</scope>
    <source>
        <strain evidence="2">MUT 4182</strain>
    </source>
</reference>
<evidence type="ECO:0000313" key="2">
    <source>
        <dbReference type="Proteomes" id="UP000054248"/>
    </source>
</evidence>
<keyword evidence="2" id="KW-1185">Reference proteome</keyword>
<protein>
    <submittedName>
        <fullName evidence="1">Uncharacterized protein</fullName>
    </submittedName>
</protein>
<name>A0A0C3QRR2_9AGAM</name>
<accession>A0A0C3QRR2</accession>
<reference evidence="1 2" key="1">
    <citation type="submission" date="2014-04" db="EMBL/GenBank/DDBJ databases">
        <authorList>
            <consortium name="DOE Joint Genome Institute"/>
            <person name="Kuo A."/>
            <person name="Girlanda M."/>
            <person name="Perotto S."/>
            <person name="Kohler A."/>
            <person name="Nagy L.G."/>
            <person name="Floudas D."/>
            <person name="Copeland A."/>
            <person name="Barry K.W."/>
            <person name="Cichocki N."/>
            <person name="Veneault-Fourrey C."/>
            <person name="LaButti K."/>
            <person name="Lindquist E.A."/>
            <person name="Lipzen A."/>
            <person name="Lundell T."/>
            <person name="Morin E."/>
            <person name="Murat C."/>
            <person name="Sun H."/>
            <person name="Tunlid A."/>
            <person name="Henrissat B."/>
            <person name="Grigoriev I.V."/>
            <person name="Hibbett D.S."/>
            <person name="Martin F."/>
            <person name="Nordberg H.P."/>
            <person name="Cantor M.N."/>
            <person name="Hua S.X."/>
        </authorList>
    </citation>
    <scope>NUCLEOTIDE SEQUENCE [LARGE SCALE GENOMIC DNA]</scope>
    <source>
        <strain evidence="1 2">MUT 4182</strain>
    </source>
</reference>
<sequence length="409" mass="45368">MNQNIEGPPTGGTELIELTPLAGPAPLIPTSPEDAHTILIEYIQGLEFPENFEEIVFARPHEGNGVDGQNVPQQLRDIMEEALRELGNSLKRLEDFSKNEACQVDRQPVTGSTILGKLFSTLVFTEERAAAATLVDCFTAITIDYGHVMRTWVDFAQETQVLVNAAFQSTTQTREGSTALSQERINEALGKKYDESEGLINALVTLEKGLSELISSISDAEAVACSIHTDAKTSKNLLSTENFRRSLRVIGILPVIGAAIGVGAVHTNNDQILKLGSLVSSGLLAFLYGSVWRERLHAYRTADRDTIKVLKELTNQVRDGSSSLHESIKSYTTIIRAKRELLKTELLGDDLEVRRRWEDIAKEYEELYDHAKKVQTLFTEFHLWDQFPSLIPFLGTVEVSKLEVQGGLD</sequence>
<dbReference type="EMBL" id="KN822963">
    <property type="protein sequence ID" value="KIO31466.1"/>
    <property type="molecule type" value="Genomic_DNA"/>
</dbReference>
<dbReference type="Proteomes" id="UP000054248">
    <property type="component" value="Unassembled WGS sequence"/>
</dbReference>